<comment type="caution">
    <text evidence="2">The sequence shown here is derived from an EMBL/GenBank/DDBJ whole genome shotgun (WGS) entry which is preliminary data.</text>
</comment>
<dbReference type="Proteomes" id="UP000823388">
    <property type="component" value="Chromosome 7N"/>
</dbReference>
<feature type="compositionally biased region" description="Low complexity" evidence="1">
    <location>
        <begin position="151"/>
        <end position="162"/>
    </location>
</feature>
<dbReference type="AlphaFoldDB" id="A0A8T0PSN1"/>
<accession>A0A8T0PSN1</accession>
<keyword evidence="3" id="KW-1185">Reference proteome</keyword>
<organism evidence="2 3">
    <name type="scientific">Panicum virgatum</name>
    <name type="common">Blackwell switchgrass</name>
    <dbReference type="NCBI Taxonomy" id="38727"/>
    <lineage>
        <taxon>Eukaryota</taxon>
        <taxon>Viridiplantae</taxon>
        <taxon>Streptophyta</taxon>
        <taxon>Embryophyta</taxon>
        <taxon>Tracheophyta</taxon>
        <taxon>Spermatophyta</taxon>
        <taxon>Magnoliopsida</taxon>
        <taxon>Liliopsida</taxon>
        <taxon>Poales</taxon>
        <taxon>Poaceae</taxon>
        <taxon>PACMAD clade</taxon>
        <taxon>Panicoideae</taxon>
        <taxon>Panicodae</taxon>
        <taxon>Paniceae</taxon>
        <taxon>Panicinae</taxon>
        <taxon>Panicum</taxon>
        <taxon>Panicum sect. Hiantes</taxon>
    </lineage>
</organism>
<evidence type="ECO:0000313" key="2">
    <source>
        <dbReference type="EMBL" id="KAG2565397.1"/>
    </source>
</evidence>
<sequence length="183" mass="19130">MYEFRSEIKNLRWSSTQQREKLVELPNWGCGLRGAPASCRAAAATGGRRRRGLGESGGRLRGQGALAPTRLRAVACRAPAGRWDLGSDERCCSGAAPDGTGQPGPQPHRAPGEPPAAQTALRRRSACRAASAGWSCRAVDRRGPGRRGEGARAAAGAAPRCGQVVHGRRTSGRGGQSGLQLEA</sequence>
<proteinExistence type="predicted"/>
<feature type="region of interest" description="Disordered" evidence="1">
    <location>
        <begin position="83"/>
        <end position="124"/>
    </location>
</feature>
<name>A0A8T0PSN1_PANVG</name>
<feature type="region of interest" description="Disordered" evidence="1">
    <location>
        <begin position="138"/>
        <end position="183"/>
    </location>
</feature>
<feature type="compositionally biased region" description="Basic and acidic residues" evidence="1">
    <location>
        <begin position="138"/>
        <end position="150"/>
    </location>
</feature>
<feature type="compositionally biased region" description="Pro residues" evidence="1">
    <location>
        <begin position="104"/>
        <end position="114"/>
    </location>
</feature>
<evidence type="ECO:0000256" key="1">
    <source>
        <dbReference type="SAM" id="MobiDB-lite"/>
    </source>
</evidence>
<protein>
    <submittedName>
        <fullName evidence="2">Uncharacterized protein</fullName>
    </submittedName>
</protein>
<dbReference type="EMBL" id="CM029050">
    <property type="protein sequence ID" value="KAG2565397.1"/>
    <property type="molecule type" value="Genomic_DNA"/>
</dbReference>
<evidence type="ECO:0000313" key="3">
    <source>
        <dbReference type="Proteomes" id="UP000823388"/>
    </source>
</evidence>
<gene>
    <name evidence="2" type="ORF">PVAP13_7NG018300</name>
</gene>
<reference evidence="2" key="1">
    <citation type="submission" date="2020-05" db="EMBL/GenBank/DDBJ databases">
        <title>WGS assembly of Panicum virgatum.</title>
        <authorList>
            <person name="Lovell J.T."/>
            <person name="Jenkins J."/>
            <person name="Shu S."/>
            <person name="Juenger T.E."/>
            <person name="Schmutz J."/>
        </authorList>
    </citation>
    <scope>NUCLEOTIDE SEQUENCE</scope>
    <source>
        <strain evidence="2">AP13</strain>
    </source>
</reference>